<reference evidence="1 2" key="1">
    <citation type="journal article" date="2016" name="BMC Genomics">
        <title>Combined genomic and structural analyses of a cultured magnetotactic bacterium reveals its niche adaptation to a dynamic environment.</title>
        <authorList>
            <person name="Araujo A.C."/>
            <person name="Morillo V."/>
            <person name="Cypriano J."/>
            <person name="Teixeira L.C."/>
            <person name="Leao P."/>
            <person name="Lyra S."/>
            <person name="Almeida L.G."/>
            <person name="Bazylinski D.A."/>
            <person name="Vasconcellos A.T."/>
            <person name="Abreu F."/>
            <person name="Lins U."/>
        </authorList>
    </citation>
    <scope>NUCLEOTIDE SEQUENCE [LARGE SCALE GENOMIC DNA]</scope>
    <source>
        <strain evidence="1 2">IT-1</strain>
    </source>
</reference>
<protein>
    <submittedName>
        <fullName evidence="1">Uncharacterized protein</fullName>
    </submittedName>
</protein>
<evidence type="ECO:0000313" key="1">
    <source>
        <dbReference type="EMBL" id="OSM06902.1"/>
    </source>
</evidence>
<evidence type="ECO:0000313" key="2">
    <source>
        <dbReference type="Proteomes" id="UP000194003"/>
    </source>
</evidence>
<dbReference type="EMBL" id="LVJN01000015">
    <property type="protein sequence ID" value="OSM06902.1"/>
    <property type="molecule type" value="Genomic_DNA"/>
</dbReference>
<comment type="caution">
    <text evidence="1">The sequence shown here is derived from an EMBL/GenBank/DDBJ whole genome shotgun (WGS) entry which is preliminary data.</text>
</comment>
<proteinExistence type="predicted"/>
<dbReference type="Proteomes" id="UP000194003">
    <property type="component" value="Unassembled WGS sequence"/>
</dbReference>
<keyword evidence="2" id="KW-1185">Reference proteome</keyword>
<dbReference type="AlphaFoldDB" id="A0A1Y2K888"/>
<organism evidence="1 2">
    <name type="scientific">Magnetofaba australis IT-1</name>
    <dbReference type="NCBI Taxonomy" id="1434232"/>
    <lineage>
        <taxon>Bacteria</taxon>
        <taxon>Pseudomonadati</taxon>
        <taxon>Pseudomonadota</taxon>
        <taxon>Magnetococcia</taxon>
        <taxon>Magnetococcales</taxon>
        <taxon>Magnetococcaceae</taxon>
        <taxon>Magnetofaba</taxon>
    </lineage>
</organism>
<gene>
    <name evidence="1" type="ORF">MAIT1_00218</name>
</gene>
<dbReference type="RefSeq" id="WP_085440692.1">
    <property type="nucleotide sequence ID" value="NZ_LVJN01000015.1"/>
</dbReference>
<sequence length="86" mass="9421">MSQYILRNAVHGTETTVESADGTLPFKAARKLWKNLCGVKNCDCTQNPLFNTEPIVDAEGQVYVVEFLSSRGEIAGFRLVIADSGK</sequence>
<name>A0A1Y2K888_9PROT</name>
<accession>A0A1Y2K888</accession>